<organism evidence="1 2">
    <name type="scientific">Pendulispora brunnea</name>
    <dbReference type="NCBI Taxonomy" id="2905690"/>
    <lineage>
        <taxon>Bacteria</taxon>
        <taxon>Pseudomonadati</taxon>
        <taxon>Myxococcota</taxon>
        <taxon>Myxococcia</taxon>
        <taxon>Myxococcales</taxon>
        <taxon>Sorangiineae</taxon>
        <taxon>Pendulisporaceae</taxon>
        <taxon>Pendulispora</taxon>
    </lineage>
</organism>
<dbReference type="RefSeq" id="WP_394843871.1">
    <property type="nucleotide sequence ID" value="NZ_CP089982.1"/>
</dbReference>
<name>A0ABZ2K3J5_9BACT</name>
<dbReference type="Gene3D" id="3.20.20.150">
    <property type="entry name" value="Divalent-metal-dependent TIM barrel enzymes"/>
    <property type="match status" value="1"/>
</dbReference>
<keyword evidence="2" id="KW-1185">Reference proteome</keyword>
<dbReference type="Proteomes" id="UP001379533">
    <property type="component" value="Chromosome"/>
</dbReference>
<gene>
    <name evidence="1" type="ORF">LZC95_43315</name>
</gene>
<dbReference type="InterPro" id="IPR036237">
    <property type="entry name" value="Xyl_isomerase-like_sf"/>
</dbReference>
<reference evidence="1 2" key="1">
    <citation type="submission" date="2021-12" db="EMBL/GenBank/DDBJ databases">
        <title>Discovery of the Pendulisporaceae a myxobacterial family with distinct sporulation behavior and unique specialized metabolism.</title>
        <authorList>
            <person name="Garcia R."/>
            <person name="Popoff A."/>
            <person name="Bader C.D."/>
            <person name="Loehr J."/>
            <person name="Walesch S."/>
            <person name="Walt C."/>
            <person name="Boldt J."/>
            <person name="Bunk B."/>
            <person name="Haeckl F.J.F.P.J."/>
            <person name="Gunesch A.P."/>
            <person name="Birkelbach J."/>
            <person name="Nuebel U."/>
            <person name="Pietschmann T."/>
            <person name="Bach T."/>
            <person name="Mueller R."/>
        </authorList>
    </citation>
    <scope>NUCLEOTIDE SEQUENCE [LARGE SCALE GENOMIC DNA]</scope>
    <source>
        <strain evidence="1 2">MSr12523</strain>
    </source>
</reference>
<dbReference type="EMBL" id="CP089982">
    <property type="protein sequence ID" value="WXA93271.1"/>
    <property type="molecule type" value="Genomic_DNA"/>
</dbReference>
<dbReference type="SUPFAM" id="SSF51658">
    <property type="entry name" value="Xylose isomerase-like"/>
    <property type="match status" value="1"/>
</dbReference>
<evidence type="ECO:0000313" key="1">
    <source>
        <dbReference type="EMBL" id="WXA93271.1"/>
    </source>
</evidence>
<proteinExistence type="predicted"/>
<protein>
    <submittedName>
        <fullName evidence="1">DUF692 family protein</fullName>
    </submittedName>
</protein>
<dbReference type="InterPro" id="IPR007801">
    <property type="entry name" value="MbnB/TglH/ChrH"/>
</dbReference>
<dbReference type="Pfam" id="PF05114">
    <property type="entry name" value="MbnB_TglH_ChrH"/>
    <property type="match status" value="1"/>
</dbReference>
<accession>A0ABZ2K3J5</accession>
<sequence>MSASATEAVAIARAILDGKAGHLPPIDLLNIGVSTMAPLPDALGALLEKASLGCVAHLEEINLVGEADDDRLRRVLDLCESLSPRWIQEDLGIWVWKGGALGAHMIPPILDEKSLDEATRIVGRILSASRWPFLAENPPFYCVLGDMDLLSFMAKLARRTGCGLVLDIGHFIGYCACSAKEPLSYLDTFTGWDDVVEVHLAGYTMTDTSRGTLWEDAHEVDIPPLGLTVLDRVLAFARNVKAITIEVEGARLDVLRSNVIRVAERVQAVAAHA</sequence>
<evidence type="ECO:0000313" key="2">
    <source>
        <dbReference type="Proteomes" id="UP001379533"/>
    </source>
</evidence>